<comment type="caution">
    <text evidence="3">The sequence shown here is derived from an EMBL/GenBank/DDBJ whole genome shotgun (WGS) entry which is preliminary data.</text>
</comment>
<accession>A0A9P1C5X2</accession>
<keyword evidence="5" id="KW-1185">Reference proteome</keyword>
<dbReference type="PANTHER" id="PTHR21228:SF40">
    <property type="entry name" value="LD45607P"/>
    <property type="match status" value="1"/>
</dbReference>
<dbReference type="EMBL" id="CAMXCT030000979">
    <property type="protein sequence ID" value="CAL4772630.1"/>
    <property type="molecule type" value="Genomic_DNA"/>
</dbReference>
<feature type="region of interest" description="Disordered" evidence="1">
    <location>
        <begin position="52"/>
        <end position="74"/>
    </location>
</feature>
<feature type="region of interest" description="Disordered" evidence="1">
    <location>
        <begin position="943"/>
        <end position="963"/>
    </location>
</feature>
<evidence type="ECO:0000313" key="5">
    <source>
        <dbReference type="Proteomes" id="UP001152797"/>
    </source>
</evidence>
<feature type="compositionally biased region" description="Basic and acidic residues" evidence="1">
    <location>
        <begin position="1780"/>
        <end position="1791"/>
    </location>
</feature>
<dbReference type="GO" id="GO:0005759">
    <property type="term" value="C:mitochondrial matrix"/>
    <property type="evidence" value="ECO:0007669"/>
    <property type="project" value="TreeGrafter"/>
</dbReference>
<sequence length="2639" mass="288742">MATSDTMLMRPRRFHRVLPSLLLCLAWLVVHQLNFVQGVAWDGTRAAQRQVAQRFSRKPQPTRSVQEDADEKREVKRLTSRMKKAPSAKELVKVLDAAMDGLYFDFIHASAAYTQLVTLKRRQCLEQTDWKSPALLRLHAQVEDMALQDQLNAQASANVLWSLAQLSERFSVPTQLLAALVKSVPTKVKGMNAQGISNIFWASAKVKDVAPVMLEMVPAIVAQIPKKAKDMDAVPAIVTQIPGKAQDMIPQHLSNCLFACAQLKDEVLKVVEIVPAIVGEISLKISDMSPQQLSNSLEALVLLHDSVPEVEVFLKDGGSMDDIMRSAAARLNTLLPRIRGKDFSFTVPVVVWACAMAEMYDDELLDSVATRLGSRTKLSALPDFGVCALSWSYQVLDTDDDFEDFKALLMSETKKRGFSEAIVQSCPLGRSASLVVHQLNFVQGVAWDGTRAAQRQVAQRFSQKGQQAPGELNADGKVEARRLTSSIKKAYSAEKLIEVLDRAVDGPIFNFFHASAAYTQLARLKRKRDLQQSDWDSPVLLRLHTRVEHMMGEDQLEARALANVLWSIVQLANQLNIPTQLLAALVKSLPAKVKGMDEQNLSNSLWACAKLKEVAFASTVLEIVPAIVAQIPKRAKDMVPQHLSNCLWACAKLKDVAPDVLEAVPSIVAQIPERATDMVPQGLSNCLWASAQLKDVAPHVLDAVPAIAVQIPNKAKDMKPQELSNCLLAATQLKKEVPQVLDIILAIVGEIPVKSKDMSPQDLSNSLEALGLLRDSVPEVGGVDEILRSAAARLNSLLPRLRGKDLSFAVPVVIWACSKAGVYDGELLGAVARRLGSRSKLSALPDFGVCALSWSYQVLDTDGDFEDFKTLLMSETEKRGFSEADVQSCPLGRPRGVHRVVPCLLLCAASLGQLFLDVLHQLSFVLGVVWYGTRAAQRQVAQRFSQKGQQAPGEQGDTDDKAKAKKLTSGIKKAQSAKELIDVLDEAVGGSIFNFIHASAAYTQLVTLKRKRGLQGKDMDNPVLLRLHAQVEDMILNDQLNAQASANVLWSITQLSDRFSIPTQLLAALVKSVPAKVKDMNAQEISNIFWASAKANDVAPVMLDMVPAIVAQIPKRAKVMVPQALSNCLWASAQLKDVAPHVLEAVPAIVMQIRKKAKNMKPQELSNCLWASAQLKDVAPHVLKAVPAIVAQIPCKAQAIVAQIPNKAKDMAPQALSNCLLACAQLKDYAPKALQIVPAIVGEIPAKLQGMNPQEMSNSLETLVLLRHSVPQVGGMDDILMSAAARLNSLLPRLGGKDFSFTVPVVIWACAKAGVYDGELLGAVATHLGSRTKLSALTRFGVCALSWSYQVLDAQDDFEDFKTLLMSEAERFHALTFRRLLHRLFRMRCRKKDVEFSGPNFKNPWNDSLYLVNGPLAFPSCPAFPAAVLGLAGGAPVELRSEEDADEKREVKRLTSRMKEAPSAKELIDVLDEAVGGSIFDFIHASAAYTQLVTLKRRRCLQQEVKGMDEQNLSNSLWACAKLKEVAFASTVLEIVPAIVAQIPKNANDMVPLALSNCLWASAQLKDEVPKVVEIVPAIVREISLKINDMVPQQLSNSVEALVLSFFKTQLLKLKAFSQLVDGGNDILSSAAARLNTLLPRLGKDFRFTVPVVACACAKAEVYDGELLASVARRLGSRSKLSALPVVNACSQPALSTGFQECSSDAERLVEHDRLMRESCILYFNMRFHRVVPCLLLYAAWLVVFDALHRLSFVQGVALHGTRAAQKQVAQRFSRQRKPTRGEPDADGKAEAKRLTSGIKKAYSAEKLIEVLDGAVDGPIFNFFHASAAYTQLERLKRKRDLKQRHWDSPVLRRLHAQVEDMILKHQLNAQASANVLWSIARLANQLSIPTQLLAALVKSVPTKVRGMKPQELSNCMWASARLKDVAPVVLEIVPALVAQIPKRAKDMGAQELSNCLWASAHLKDVAPHALEAVPAIVTQIPCKAQGMIPQHLSNCLWASGQLKDLAPDVLEAVPAIVAQIPDKAPDMIPQHLSNCLFAAAQLKGETPKVLEIVPAMVGKIPLKLQNMTPQEMSNSLEALVLLQDSVPEVKGFLAAGGRVDDILRSAAKRLNILLPQLKGKDFSFTVPVVIWACAKGGVYDGELLGSVARRLSSRTKLSALPDFGVCALSWSYQVLDTDDDFEDFKRLLRRFHHAMPCLVLLCLAWLLFDALQQLSFVQGFGWSGHMATQRQVTRRSAQKGQQTPGEQDDADDKAKVKKLTLRMKKAQSAKELMDVLDETMGGPIFDFIHASAAYTQLVTLNRRKCLEQTDWESPVVLRLHARVEDMALQGQLNAQASANVLWSLARLSDRFSIPTQLLAALVKSVPTKVKDMNAQGISNIFWASAKAKDVAPVMLDMVPAIAAEIPKDMDAQGVSNCLWASAQLKDVAPDVLEAVPAIVTQIPGKAKDMIPQHLSNCLFACAQLKDEVPKVLDIIPAIVGEIPVKLPDMNPQQLANSLEALVLLRDAVPQVEGFLAAGGGIDDILRAAAVRLNTSVPGLRGKDLSMAVPVVVWACAKAGVYDGGLLSSVVSRLGSKTALLSVRGFNLCALSWSYQVLVDARDDFTDFRKLLLTEATRKGFSEADVQSCQLGRFQWNRA</sequence>
<dbReference type="InterPro" id="IPR050870">
    <property type="entry name" value="FAST_kinase"/>
</dbReference>
<dbReference type="GO" id="GO:0044528">
    <property type="term" value="P:regulation of mitochondrial mRNA stability"/>
    <property type="evidence" value="ECO:0007669"/>
    <property type="project" value="TreeGrafter"/>
</dbReference>
<feature type="region of interest" description="Disordered" evidence="1">
    <location>
        <begin position="1770"/>
        <end position="1791"/>
    </location>
</feature>
<keyword evidence="2" id="KW-0732">Signal</keyword>
<evidence type="ECO:0000256" key="1">
    <source>
        <dbReference type="SAM" id="MobiDB-lite"/>
    </source>
</evidence>
<dbReference type="SUPFAM" id="SSF48371">
    <property type="entry name" value="ARM repeat"/>
    <property type="match status" value="1"/>
</dbReference>
<name>A0A9P1C5X2_9DINO</name>
<dbReference type="GO" id="GO:0000963">
    <property type="term" value="P:mitochondrial RNA processing"/>
    <property type="evidence" value="ECO:0007669"/>
    <property type="project" value="TreeGrafter"/>
</dbReference>
<dbReference type="PANTHER" id="PTHR21228">
    <property type="entry name" value="FAST LEU-RICH DOMAIN-CONTAINING"/>
    <property type="match status" value="1"/>
</dbReference>
<reference evidence="3" key="1">
    <citation type="submission" date="2022-10" db="EMBL/GenBank/DDBJ databases">
        <authorList>
            <person name="Chen Y."/>
            <person name="Dougan E. K."/>
            <person name="Chan C."/>
            <person name="Rhodes N."/>
            <person name="Thang M."/>
        </authorList>
    </citation>
    <scope>NUCLEOTIDE SEQUENCE</scope>
</reference>
<dbReference type="EMBL" id="CAMXCT010000979">
    <property type="protein sequence ID" value="CAI3985318.1"/>
    <property type="molecule type" value="Genomic_DNA"/>
</dbReference>
<feature type="chain" id="PRO_5043270159" evidence="2">
    <location>
        <begin position="39"/>
        <end position="2639"/>
    </location>
</feature>
<dbReference type="GO" id="GO:0003723">
    <property type="term" value="F:RNA binding"/>
    <property type="evidence" value="ECO:0007669"/>
    <property type="project" value="TreeGrafter"/>
</dbReference>
<organism evidence="3">
    <name type="scientific">Cladocopium goreaui</name>
    <dbReference type="NCBI Taxonomy" id="2562237"/>
    <lineage>
        <taxon>Eukaryota</taxon>
        <taxon>Sar</taxon>
        <taxon>Alveolata</taxon>
        <taxon>Dinophyceae</taxon>
        <taxon>Suessiales</taxon>
        <taxon>Symbiodiniaceae</taxon>
        <taxon>Cladocopium</taxon>
    </lineage>
</organism>
<gene>
    <name evidence="3" type="ORF">C1SCF055_LOCUS12780</name>
</gene>
<dbReference type="GO" id="GO:0009507">
    <property type="term" value="C:chloroplast"/>
    <property type="evidence" value="ECO:0007669"/>
    <property type="project" value="GOC"/>
</dbReference>
<dbReference type="GO" id="GO:0035770">
    <property type="term" value="C:ribonucleoprotein granule"/>
    <property type="evidence" value="ECO:0007669"/>
    <property type="project" value="TreeGrafter"/>
</dbReference>
<evidence type="ECO:0000256" key="2">
    <source>
        <dbReference type="SAM" id="SignalP"/>
    </source>
</evidence>
<proteinExistence type="predicted"/>
<feature type="signal peptide" evidence="2">
    <location>
        <begin position="1"/>
        <end position="38"/>
    </location>
</feature>
<dbReference type="GO" id="GO:1901259">
    <property type="term" value="P:chloroplast rRNA processing"/>
    <property type="evidence" value="ECO:0007669"/>
    <property type="project" value="TreeGrafter"/>
</dbReference>
<dbReference type="InterPro" id="IPR016024">
    <property type="entry name" value="ARM-type_fold"/>
</dbReference>
<evidence type="ECO:0000313" key="4">
    <source>
        <dbReference type="EMBL" id="CAL4772630.1"/>
    </source>
</evidence>
<protein>
    <submittedName>
        <fullName evidence="3">Uncharacterized protein</fullName>
    </submittedName>
</protein>
<evidence type="ECO:0000313" key="3">
    <source>
        <dbReference type="EMBL" id="CAI3985318.1"/>
    </source>
</evidence>
<feature type="region of interest" description="Disordered" evidence="1">
    <location>
        <begin position="2232"/>
        <end position="2254"/>
    </location>
</feature>
<dbReference type="OrthoDB" id="415565at2759"/>
<reference evidence="4 5" key="2">
    <citation type="submission" date="2024-05" db="EMBL/GenBank/DDBJ databases">
        <authorList>
            <person name="Chen Y."/>
            <person name="Shah S."/>
            <person name="Dougan E. K."/>
            <person name="Thang M."/>
            <person name="Chan C."/>
        </authorList>
    </citation>
    <scope>NUCLEOTIDE SEQUENCE [LARGE SCALE GENOMIC DNA]</scope>
</reference>
<dbReference type="EMBL" id="CAMXCT020000979">
    <property type="protein sequence ID" value="CAL1138693.1"/>
    <property type="molecule type" value="Genomic_DNA"/>
</dbReference>
<dbReference type="Proteomes" id="UP001152797">
    <property type="component" value="Unassembled WGS sequence"/>
</dbReference>